<dbReference type="Proteomes" id="UP000217348">
    <property type="component" value="Chromosome"/>
</dbReference>
<sequence>MAFENLIQVSFTDEELSKIDVALQTIETVLKSKTVNLTPDERRQYGSIAEQNKLFVNKCKELMEQYPQYVPSFLDKEEYDRDFLARTQIETRLQRLENLAEQLSDTKVLLDHDNYFNSLSFYRHIRFLSKENIPGIKSIWEALSQFFKSGKRTTKQ</sequence>
<evidence type="ECO:0000313" key="3">
    <source>
        <dbReference type="Proteomes" id="UP000217348"/>
    </source>
</evidence>
<keyword evidence="1" id="KW-0175">Coiled coil</keyword>
<organism evidence="2 3">
    <name type="scientific">Capnocytophaga stomatis</name>
    <dbReference type="NCBI Taxonomy" id="1848904"/>
    <lineage>
        <taxon>Bacteria</taxon>
        <taxon>Pseudomonadati</taxon>
        <taxon>Bacteroidota</taxon>
        <taxon>Flavobacteriia</taxon>
        <taxon>Flavobacteriales</taxon>
        <taxon>Flavobacteriaceae</taxon>
        <taxon>Capnocytophaga</taxon>
    </lineage>
</organism>
<accession>A0A250FTZ3</accession>
<reference evidence="3" key="1">
    <citation type="submission" date="2017-06" db="EMBL/GenBank/DDBJ databases">
        <title>Capnocytophaga spp. assemblies.</title>
        <authorList>
            <person name="Gulvik C.A."/>
        </authorList>
    </citation>
    <scope>NUCLEOTIDE SEQUENCE [LARGE SCALE GENOMIC DNA]</scope>
    <source>
        <strain evidence="3">H2177</strain>
    </source>
</reference>
<feature type="coiled-coil region" evidence="1">
    <location>
        <begin position="86"/>
        <end position="113"/>
    </location>
</feature>
<dbReference type="KEGG" id="csto:CGC58_01540"/>
<protein>
    <submittedName>
        <fullName evidence="2">Uncharacterized protein</fullName>
    </submittedName>
</protein>
<evidence type="ECO:0000313" key="2">
    <source>
        <dbReference type="EMBL" id="ATA88534.1"/>
    </source>
</evidence>
<evidence type="ECO:0000256" key="1">
    <source>
        <dbReference type="SAM" id="Coils"/>
    </source>
</evidence>
<dbReference type="RefSeq" id="WP_095894812.1">
    <property type="nucleotide sequence ID" value="NZ_CP022387.1"/>
</dbReference>
<name>A0A250FTZ3_9FLAO</name>
<gene>
    <name evidence="2" type="ORF">CGC58_01540</name>
</gene>
<dbReference type="OrthoDB" id="5952844at2"/>
<dbReference type="EMBL" id="CP022387">
    <property type="protein sequence ID" value="ATA88534.1"/>
    <property type="molecule type" value="Genomic_DNA"/>
</dbReference>
<proteinExistence type="predicted"/>
<dbReference type="AlphaFoldDB" id="A0A250FTZ3"/>